<evidence type="ECO:0000313" key="2">
    <source>
        <dbReference type="Proteomes" id="UP000466445"/>
    </source>
</evidence>
<dbReference type="AlphaFoldDB" id="A0A7I7SMS6"/>
<dbReference type="EMBL" id="AP022595">
    <property type="protein sequence ID" value="BBY57519.1"/>
    <property type="molecule type" value="Genomic_DNA"/>
</dbReference>
<evidence type="ECO:0000313" key="1">
    <source>
        <dbReference type="EMBL" id="BBY57519.1"/>
    </source>
</evidence>
<name>A0A7I7SMS6_9MYCO</name>
<protein>
    <submittedName>
        <fullName evidence="1">Uncharacterized protein</fullName>
    </submittedName>
</protein>
<sequence>MCIAVCRFPSPAVNIALSHTELIATRLTRPTRVGLGDEGVDQRFVGHVTSDQPDVVLDGTK</sequence>
<organism evidence="1 2">
    <name type="scientific">Mycolicibacterium sarraceniae</name>
    <dbReference type="NCBI Taxonomy" id="1534348"/>
    <lineage>
        <taxon>Bacteria</taxon>
        <taxon>Bacillati</taxon>
        <taxon>Actinomycetota</taxon>
        <taxon>Actinomycetes</taxon>
        <taxon>Mycobacteriales</taxon>
        <taxon>Mycobacteriaceae</taxon>
        <taxon>Mycolicibacterium</taxon>
    </lineage>
</organism>
<proteinExistence type="predicted"/>
<reference evidence="1 2" key="1">
    <citation type="journal article" date="2019" name="Emerg. Microbes Infect.">
        <title>Comprehensive subspecies identification of 175 nontuberculous mycobacteria species based on 7547 genomic profiles.</title>
        <authorList>
            <person name="Matsumoto Y."/>
            <person name="Kinjo T."/>
            <person name="Motooka D."/>
            <person name="Nabeya D."/>
            <person name="Jung N."/>
            <person name="Uechi K."/>
            <person name="Horii T."/>
            <person name="Iida T."/>
            <person name="Fujita J."/>
            <person name="Nakamura S."/>
        </authorList>
    </citation>
    <scope>NUCLEOTIDE SEQUENCE [LARGE SCALE GENOMIC DNA]</scope>
    <source>
        <strain evidence="1 2">JCM 30395</strain>
    </source>
</reference>
<dbReference type="KEGG" id="msar:MSAR_06550"/>
<dbReference type="Proteomes" id="UP000466445">
    <property type="component" value="Chromosome"/>
</dbReference>
<keyword evidence="2" id="KW-1185">Reference proteome</keyword>
<accession>A0A7I7SMS6</accession>
<gene>
    <name evidence="1" type="ORF">MSAR_06550</name>
</gene>